<dbReference type="PRINTS" id="PR00260">
    <property type="entry name" value="CHEMTRNSDUCR"/>
</dbReference>
<evidence type="ECO:0000256" key="2">
    <source>
        <dbReference type="ARBA" id="ARBA00029447"/>
    </source>
</evidence>
<dbReference type="InterPro" id="IPR004089">
    <property type="entry name" value="MCPsignal_dom"/>
</dbReference>
<dbReference type="SUPFAM" id="SSF58104">
    <property type="entry name" value="Methyl-accepting chemotaxis protein (MCP) signaling domain"/>
    <property type="match status" value="1"/>
</dbReference>
<dbReference type="OrthoDB" id="1862723at2"/>
<keyword evidence="3" id="KW-0807">Transducer</keyword>
<evidence type="ECO:0000259" key="6">
    <source>
        <dbReference type="PROSITE" id="PS50885"/>
    </source>
</evidence>
<evidence type="ECO:0000256" key="3">
    <source>
        <dbReference type="PROSITE-ProRule" id="PRU00284"/>
    </source>
</evidence>
<dbReference type="InterPro" id="IPR051310">
    <property type="entry name" value="MCP_chemotaxis"/>
</dbReference>
<feature type="domain" description="HAMP" evidence="6">
    <location>
        <begin position="213"/>
        <end position="265"/>
    </location>
</feature>
<protein>
    <submittedName>
        <fullName evidence="7">Methyl-accepting chemotaxis sensory transducer</fullName>
    </submittedName>
</protein>
<dbReference type="InterPro" id="IPR024478">
    <property type="entry name" value="HlyB_4HB_MCP"/>
</dbReference>
<feature type="transmembrane region" description="Helical" evidence="4">
    <location>
        <begin position="13"/>
        <end position="35"/>
    </location>
</feature>
<evidence type="ECO:0000259" key="5">
    <source>
        <dbReference type="PROSITE" id="PS50111"/>
    </source>
</evidence>
<keyword evidence="1" id="KW-0145">Chemotaxis</keyword>
<dbReference type="InterPro" id="IPR004090">
    <property type="entry name" value="Chemotax_Me-accpt_rcpt"/>
</dbReference>
<dbReference type="STRING" id="1123282.SAMN02745823_02184"/>
<evidence type="ECO:0000313" key="7">
    <source>
        <dbReference type="EMBL" id="SHI06476.1"/>
    </source>
</evidence>
<dbReference type="Pfam" id="PF00015">
    <property type="entry name" value="MCPsignal"/>
    <property type="match status" value="1"/>
</dbReference>
<keyword evidence="4" id="KW-1133">Transmembrane helix</keyword>
<dbReference type="Gene3D" id="6.10.340.10">
    <property type="match status" value="1"/>
</dbReference>
<dbReference type="SMART" id="SM00304">
    <property type="entry name" value="HAMP"/>
    <property type="match status" value="1"/>
</dbReference>
<gene>
    <name evidence="7" type="ORF">SAMN02745823_02184</name>
</gene>
<keyword evidence="8" id="KW-1185">Reference proteome</keyword>
<feature type="domain" description="Methyl-accepting transducer" evidence="5">
    <location>
        <begin position="309"/>
        <end position="538"/>
    </location>
</feature>
<dbReference type="Pfam" id="PF12729">
    <property type="entry name" value="4HB_MCP_1"/>
    <property type="match status" value="1"/>
</dbReference>
<evidence type="ECO:0000256" key="1">
    <source>
        <dbReference type="ARBA" id="ARBA00022500"/>
    </source>
</evidence>
<dbReference type="RefSeq" id="WP_073078804.1">
    <property type="nucleotide sequence ID" value="NZ_FQXV01000007.1"/>
</dbReference>
<evidence type="ECO:0000313" key="8">
    <source>
        <dbReference type="Proteomes" id="UP000183995"/>
    </source>
</evidence>
<dbReference type="PROSITE" id="PS50111">
    <property type="entry name" value="CHEMOTAXIS_TRANSDUC_2"/>
    <property type="match status" value="1"/>
</dbReference>
<dbReference type="GO" id="GO:0007165">
    <property type="term" value="P:signal transduction"/>
    <property type="evidence" value="ECO:0007669"/>
    <property type="project" value="UniProtKB-KW"/>
</dbReference>
<dbReference type="GO" id="GO:0004888">
    <property type="term" value="F:transmembrane signaling receptor activity"/>
    <property type="evidence" value="ECO:0007669"/>
    <property type="project" value="InterPro"/>
</dbReference>
<sequence>MKWFANLKIATKLITGFIIVAIIAGVVGVVGLINLNSIGQADSRLYSVNTLGTNYAGTACIYYQRIRYNSVKAIITDGTSLQDDALNKIGNYLTLVDQNLASYESGDISDANQALVDTLKPQWDNYKSIIEKVVSDIKSDNDEAAQSLILGDLTTAGDAVQASFDQIMAYNADSGKSKNEQNMQLVTSATVIMLIVIAAGVAIAIALGIAISRMISRPVRKMVDAAKLLAKGDVNAVIDVAAKDEIGTLAKAFEELVASTKEQAYVARRLADGDLTADIAVRSDNDLLGKSIAELLNKLNQIIETIVLAAEQVASGSNIVSTSSMSLSQGATEQASSVEELTASLEEISSQVIHNAENARTANDLARNAEANAADGNAQMKDMLAAMAEINESSSSINKIIKVIDDIAFQTNILALNAAVEAARAGQHGKGFAVVAEEVRSLAARSADAAKETTDLIEGSIKKVEAGTKIANSTAAALNQIVEQVKKAADLVSDIATASSEQSVGIEQVNQGIVQISQVVQTNAATSEEGAAASEELSGQAAQLKEIVGIFKLKRRIGEAAASPAPRTADMKSIPAMPAAKAAVSAGGENFGKY</sequence>
<accession>A0A1M5Y3D3</accession>
<dbReference type="EMBL" id="FQXV01000007">
    <property type="protein sequence ID" value="SHI06476.1"/>
    <property type="molecule type" value="Genomic_DNA"/>
</dbReference>
<feature type="transmembrane region" description="Helical" evidence="4">
    <location>
        <begin position="185"/>
        <end position="211"/>
    </location>
</feature>
<dbReference type="PANTHER" id="PTHR43531:SF11">
    <property type="entry name" value="METHYL-ACCEPTING CHEMOTAXIS PROTEIN 3"/>
    <property type="match status" value="1"/>
</dbReference>
<dbReference type="GO" id="GO:0006935">
    <property type="term" value="P:chemotaxis"/>
    <property type="evidence" value="ECO:0007669"/>
    <property type="project" value="UniProtKB-KW"/>
</dbReference>
<name>A0A1M5Y3D3_9FIRM</name>
<dbReference type="Pfam" id="PF00672">
    <property type="entry name" value="HAMP"/>
    <property type="match status" value="1"/>
</dbReference>
<comment type="similarity">
    <text evidence="2">Belongs to the methyl-accepting chemotaxis (MCP) protein family.</text>
</comment>
<dbReference type="SMART" id="SM00283">
    <property type="entry name" value="MA"/>
    <property type="match status" value="1"/>
</dbReference>
<dbReference type="Gene3D" id="1.10.287.950">
    <property type="entry name" value="Methyl-accepting chemotaxis protein"/>
    <property type="match status" value="1"/>
</dbReference>
<dbReference type="PANTHER" id="PTHR43531">
    <property type="entry name" value="PROTEIN ICFG"/>
    <property type="match status" value="1"/>
</dbReference>
<organism evidence="7 8">
    <name type="scientific">Sporobacter termitidis DSM 10068</name>
    <dbReference type="NCBI Taxonomy" id="1123282"/>
    <lineage>
        <taxon>Bacteria</taxon>
        <taxon>Bacillati</taxon>
        <taxon>Bacillota</taxon>
        <taxon>Clostridia</taxon>
        <taxon>Eubacteriales</taxon>
        <taxon>Oscillospiraceae</taxon>
        <taxon>Sporobacter</taxon>
    </lineage>
</organism>
<dbReference type="AlphaFoldDB" id="A0A1M5Y3D3"/>
<dbReference type="Proteomes" id="UP000183995">
    <property type="component" value="Unassembled WGS sequence"/>
</dbReference>
<dbReference type="InterPro" id="IPR003660">
    <property type="entry name" value="HAMP_dom"/>
</dbReference>
<dbReference type="GO" id="GO:0005886">
    <property type="term" value="C:plasma membrane"/>
    <property type="evidence" value="ECO:0007669"/>
    <property type="project" value="TreeGrafter"/>
</dbReference>
<proteinExistence type="inferred from homology"/>
<keyword evidence="4" id="KW-0812">Transmembrane</keyword>
<dbReference type="PROSITE" id="PS50885">
    <property type="entry name" value="HAMP"/>
    <property type="match status" value="1"/>
</dbReference>
<evidence type="ECO:0000256" key="4">
    <source>
        <dbReference type="SAM" id="Phobius"/>
    </source>
</evidence>
<dbReference type="CDD" id="cd06225">
    <property type="entry name" value="HAMP"/>
    <property type="match status" value="1"/>
</dbReference>
<reference evidence="7 8" key="1">
    <citation type="submission" date="2016-11" db="EMBL/GenBank/DDBJ databases">
        <authorList>
            <person name="Jaros S."/>
            <person name="Januszkiewicz K."/>
            <person name="Wedrychowicz H."/>
        </authorList>
    </citation>
    <scope>NUCLEOTIDE SEQUENCE [LARGE SCALE GENOMIC DNA]</scope>
    <source>
        <strain evidence="7 8">DSM 10068</strain>
    </source>
</reference>
<dbReference type="CDD" id="cd11386">
    <property type="entry name" value="MCP_signal"/>
    <property type="match status" value="1"/>
</dbReference>
<keyword evidence="4" id="KW-0472">Membrane</keyword>
<dbReference type="FunFam" id="1.10.287.950:FF:000001">
    <property type="entry name" value="Methyl-accepting chemotaxis sensory transducer"/>
    <property type="match status" value="1"/>
</dbReference>